<sequence>MADTLGRNRGDLKTEIAANLIQTGLDTRIFGWMNDCLKRLSTRHIFTDACQYTETPTLASGQETYDLISNWSLYDVQGIYSIRLKPASGDIIKVDPVTAREVDRDFAKHDDAETGTPARFFLWVDDLGDRKLTFQPTPSAAWTVYMRWVKWLGWNDGSGTAETGDSIDGSSYPDLTRADDLIVAWCTARGFLHLKEWNAFDRWMGWAEKAILERIETDETPLLGWEKVWRLDRPMRAMDMSKTWADYKTPEEK</sequence>
<protein>
    <submittedName>
        <fullName evidence="1">Uncharacterized protein</fullName>
    </submittedName>
</protein>
<dbReference type="AlphaFoldDB" id="A0A6M3IIJ6"/>
<accession>A0A6M3IIJ6</accession>
<reference evidence="1" key="1">
    <citation type="submission" date="2020-03" db="EMBL/GenBank/DDBJ databases">
        <title>The deep terrestrial virosphere.</title>
        <authorList>
            <person name="Holmfeldt K."/>
            <person name="Nilsson E."/>
            <person name="Simone D."/>
            <person name="Lopez-Fernandez M."/>
            <person name="Wu X."/>
            <person name="de Brujin I."/>
            <person name="Lundin D."/>
            <person name="Andersson A."/>
            <person name="Bertilsson S."/>
            <person name="Dopson M."/>
        </authorList>
    </citation>
    <scope>NUCLEOTIDE SEQUENCE</scope>
    <source>
        <strain evidence="1">MM415B01680</strain>
    </source>
</reference>
<gene>
    <name evidence="1" type="ORF">MM415B01680_0003</name>
</gene>
<proteinExistence type="predicted"/>
<dbReference type="InterPro" id="IPR056209">
    <property type="entry name" value="SU10_adaptor"/>
</dbReference>
<dbReference type="Pfam" id="PF24175">
    <property type="entry name" value="SU10_adaptor"/>
    <property type="match status" value="1"/>
</dbReference>
<name>A0A6M3IIJ6_9ZZZZ</name>
<organism evidence="1">
    <name type="scientific">viral metagenome</name>
    <dbReference type="NCBI Taxonomy" id="1070528"/>
    <lineage>
        <taxon>unclassified sequences</taxon>
        <taxon>metagenomes</taxon>
        <taxon>organismal metagenomes</taxon>
    </lineage>
</organism>
<evidence type="ECO:0000313" key="1">
    <source>
        <dbReference type="EMBL" id="QJA57234.1"/>
    </source>
</evidence>
<dbReference type="EMBL" id="MT141262">
    <property type="protein sequence ID" value="QJA57234.1"/>
    <property type="molecule type" value="Genomic_DNA"/>
</dbReference>